<dbReference type="SUPFAM" id="SSF89796">
    <property type="entry name" value="CoA-transferase family III (CaiB/BaiF)"/>
    <property type="match status" value="2"/>
</dbReference>
<dbReference type="EMBL" id="JAPDRN010000015">
    <property type="protein sequence ID" value="KAJ9640201.1"/>
    <property type="molecule type" value="Genomic_DNA"/>
</dbReference>
<accession>A0AA38Y9B9</accession>
<organism evidence="2 3">
    <name type="scientific">Knufia peltigerae</name>
    <dbReference type="NCBI Taxonomy" id="1002370"/>
    <lineage>
        <taxon>Eukaryota</taxon>
        <taxon>Fungi</taxon>
        <taxon>Dikarya</taxon>
        <taxon>Ascomycota</taxon>
        <taxon>Pezizomycotina</taxon>
        <taxon>Eurotiomycetes</taxon>
        <taxon>Chaetothyriomycetidae</taxon>
        <taxon>Chaetothyriales</taxon>
        <taxon>Trichomeriaceae</taxon>
        <taxon>Knufia</taxon>
    </lineage>
</organism>
<evidence type="ECO:0000313" key="2">
    <source>
        <dbReference type="EMBL" id="KAJ9640201.1"/>
    </source>
</evidence>
<comment type="similarity">
    <text evidence="1">Belongs to the CoA-transferase III family.</text>
</comment>
<sequence length="508" mass="56467">MGQPGNSSQYSVPHEARKVLEEGIFANTSISHILPTEAKNFAACVRFVGSDKPSIPINWRLAESAAALKGLEACLVATLLKTKYHVDISNATINTDHAQLLIMSTVVWSAQPSDGRGEGHSFSLIENAKELFRYIPHYDFYRSAGSCHRAAATNIYKTADGRYFHVHGSMNPDPTLDYLGLPHDMPAASLQDAWPPYVKRVSELSSREIQDMADANRQAGVTCQSFDSYRASEHGKANSHVGLFEIKDCHNSLQPPCWWPDSPQTCAQRPLAGLKVVDLSRIIAAPAVTRGLAELGASVVRVTSPHLPDMSALHIDLNWGKWNCSIDIKSEEERKLLRDLILEADVVVQGYRPHSLDKYGFGQKDIVDMCFKRPRGILSVRENCYGWYGPRSIRSGWQQISDASVGISWGYGRAMGLEQDEPVTPVFPNSDYMTGIAGVSAILTALIRRGRQGGSYEIDLALNYYNQWLASTVGEYPDDVWKEVWARHGKPVFRYARDLYFKDTSSAP</sequence>
<reference evidence="2" key="1">
    <citation type="submission" date="2022-10" db="EMBL/GenBank/DDBJ databases">
        <title>Culturing micro-colonial fungi from biological soil crusts in the Mojave desert and describing Neophaeococcomyces mojavensis, and introducing the new genera and species Taxawa tesnikishii.</title>
        <authorList>
            <person name="Kurbessoian T."/>
            <person name="Stajich J.E."/>
        </authorList>
    </citation>
    <scope>NUCLEOTIDE SEQUENCE</scope>
    <source>
        <strain evidence="2">TK_35</strain>
    </source>
</reference>
<dbReference type="PANTHER" id="PTHR48229:SF2">
    <property type="entry name" value="CAIB_BAIF FAMILY PROTEIN"/>
    <property type="match status" value="1"/>
</dbReference>
<dbReference type="PANTHER" id="PTHR48229">
    <property type="entry name" value="CAIB/BAIF FAMILY ENZYME (AFU_ORTHOLOGUE AFUA_1G05360)-RELATED"/>
    <property type="match status" value="1"/>
</dbReference>
<dbReference type="GO" id="GO:0003824">
    <property type="term" value="F:catalytic activity"/>
    <property type="evidence" value="ECO:0007669"/>
    <property type="project" value="InterPro"/>
</dbReference>
<dbReference type="InterPro" id="IPR003673">
    <property type="entry name" value="CoA-Trfase_fam_III"/>
</dbReference>
<comment type="caution">
    <text evidence="2">The sequence shown here is derived from an EMBL/GenBank/DDBJ whole genome shotgun (WGS) entry which is preliminary data.</text>
</comment>
<name>A0AA38Y9B9_9EURO</name>
<dbReference type="AlphaFoldDB" id="A0AA38Y9B9"/>
<gene>
    <name evidence="2" type="ORF">H2204_003426</name>
</gene>
<evidence type="ECO:0000256" key="1">
    <source>
        <dbReference type="ARBA" id="ARBA00008383"/>
    </source>
</evidence>
<dbReference type="Proteomes" id="UP001172681">
    <property type="component" value="Unassembled WGS sequence"/>
</dbReference>
<dbReference type="Pfam" id="PF02515">
    <property type="entry name" value="CoA_transf_3"/>
    <property type="match status" value="1"/>
</dbReference>
<dbReference type="Gene3D" id="3.40.50.10540">
    <property type="entry name" value="Crotonobetainyl-coa:carnitine coa-transferase, domain 1"/>
    <property type="match status" value="1"/>
</dbReference>
<dbReference type="InterPro" id="IPR023606">
    <property type="entry name" value="CoA-Trfase_III_dom_1_sf"/>
</dbReference>
<proteinExistence type="inferred from homology"/>
<evidence type="ECO:0000313" key="3">
    <source>
        <dbReference type="Proteomes" id="UP001172681"/>
    </source>
</evidence>
<keyword evidence="3" id="KW-1185">Reference proteome</keyword>
<protein>
    <submittedName>
        <fullName evidence="2">Uncharacterized protein</fullName>
    </submittedName>
</protein>
<dbReference type="InterPro" id="IPR052985">
    <property type="entry name" value="CoA-trans_III_biosynth/detox"/>
</dbReference>